<feature type="chain" id="PRO_5009581556" description="Fibronectin type-III domain-containing protein" evidence="2">
    <location>
        <begin position="26"/>
        <end position="334"/>
    </location>
</feature>
<keyword evidence="2" id="KW-0732">Signal</keyword>
<reference evidence="4 5" key="1">
    <citation type="journal article" date="2016" name="Nat. Commun.">
        <title>Thousands of microbial genomes shed light on interconnected biogeochemical processes in an aquifer system.</title>
        <authorList>
            <person name="Anantharaman K."/>
            <person name="Brown C.T."/>
            <person name="Hug L.A."/>
            <person name="Sharon I."/>
            <person name="Castelle C.J."/>
            <person name="Probst A.J."/>
            <person name="Thomas B.C."/>
            <person name="Singh A."/>
            <person name="Wilkins M.J."/>
            <person name="Karaoz U."/>
            <person name="Brodie E.L."/>
            <person name="Williams K.H."/>
            <person name="Hubbard S.S."/>
            <person name="Banfield J.F."/>
        </authorList>
    </citation>
    <scope>NUCLEOTIDE SEQUENCE [LARGE SCALE GENOMIC DNA]</scope>
</reference>
<dbReference type="Proteomes" id="UP000177310">
    <property type="component" value="Unassembled WGS sequence"/>
</dbReference>
<evidence type="ECO:0000256" key="1">
    <source>
        <dbReference type="SAM" id="MobiDB-lite"/>
    </source>
</evidence>
<dbReference type="InterPro" id="IPR003961">
    <property type="entry name" value="FN3_dom"/>
</dbReference>
<protein>
    <recommendedName>
        <fullName evidence="3">Fibronectin type-III domain-containing protein</fullName>
    </recommendedName>
</protein>
<dbReference type="PROSITE" id="PS50853">
    <property type="entry name" value="FN3"/>
    <property type="match status" value="1"/>
</dbReference>
<dbReference type="SMART" id="SM00060">
    <property type="entry name" value="FN3"/>
    <property type="match status" value="1"/>
</dbReference>
<dbReference type="GO" id="GO:0003993">
    <property type="term" value="F:acid phosphatase activity"/>
    <property type="evidence" value="ECO:0007669"/>
    <property type="project" value="InterPro"/>
</dbReference>
<gene>
    <name evidence="4" type="ORF">A3J59_03785</name>
</gene>
<organism evidence="4 5">
    <name type="scientific">Candidatus Buchananbacteria bacterium RIFCSPHIGHO2_02_FULL_56_16</name>
    <dbReference type="NCBI Taxonomy" id="1797542"/>
    <lineage>
        <taxon>Bacteria</taxon>
        <taxon>Candidatus Buchananiibacteriota</taxon>
    </lineage>
</organism>
<dbReference type="InterPro" id="IPR008963">
    <property type="entry name" value="Purple_acid_Pase-like_N"/>
</dbReference>
<feature type="signal peptide" evidence="2">
    <location>
        <begin position="1"/>
        <end position="25"/>
    </location>
</feature>
<dbReference type="AlphaFoldDB" id="A0A1G1YI47"/>
<sequence>MVRKLFLGSMAALLALSAAVPISFAAETPHIGSVVKLADGGTLYYVASDGKRYVYPNEQIYKSWFTDFADVTTITAEEMAAIPLVGSIRYRPGVVLIKVQTDPRVYAVSKNGKLRWVKTEALARRLYGENWSKLVDDLGASFFSNYTTGDDIDDESDYDADEEVNAAPSVEKNRGLKLGHAKRATTARCRAVKAKRAVAAKRGERATPATPAISARACKLNRSADEVEEGSDESETTDSTAPVISAITSSTASTTATISWTTNEASTSKVKYATEPLAAADSIESVSDPDLVTSHSLTLTDLTASTTYYFSVWSQDGSGNATTGSEQTFSTPAQ</sequence>
<dbReference type="STRING" id="1797542.A3J59_03785"/>
<dbReference type="SUPFAM" id="SSF49363">
    <property type="entry name" value="Purple acid phosphatase, N-terminal domain"/>
    <property type="match status" value="1"/>
</dbReference>
<feature type="domain" description="Fibronectin type-III" evidence="3">
    <location>
        <begin position="241"/>
        <end position="334"/>
    </location>
</feature>
<evidence type="ECO:0000313" key="4">
    <source>
        <dbReference type="EMBL" id="OGY52012.1"/>
    </source>
</evidence>
<evidence type="ECO:0000313" key="5">
    <source>
        <dbReference type="Proteomes" id="UP000177310"/>
    </source>
</evidence>
<dbReference type="Gene3D" id="2.60.40.380">
    <property type="entry name" value="Purple acid phosphatase-like, N-terminal"/>
    <property type="match status" value="1"/>
</dbReference>
<name>A0A1G1YI47_9BACT</name>
<accession>A0A1G1YI47</accession>
<dbReference type="EMBL" id="MHIL01000010">
    <property type="protein sequence ID" value="OGY52012.1"/>
    <property type="molecule type" value="Genomic_DNA"/>
</dbReference>
<dbReference type="GO" id="GO:0046872">
    <property type="term" value="F:metal ion binding"/>
    <property type="evidence" value="ECO:0007669"/>
    <property type="project" value="InterPro"/>
</dbReference>
<evidence type="ECO:0000256" key="2">
    <source>
        <dbReference type="SAM" id="SignalP"/>
    </source>
</evidence>
<evidence type="ECO:0000259" key="3">
    <source>
        <dbReference type="PROSITE" id="PS50853"/>
    </source>
</evidence>
<dbReference type="InterPro" id="IPR015914">
    <property type="entry name" value="PAPs_N"/>
</dbReference>
<comment type="caution">
    <text evidence="4">The sequence shown here is derived from an EMBL/GenBank/DDBJ whole genome shotgun (WGS) entry which is preliminary data.</text>
</comment>
<dbReference type="Pfam" id="PF16656">
    <property type="entry name" value="Pur_ac_phosph_N"/>
    <property type="match status" value="1"/>
</dbReference>
<feature type="compositionally biased region" description="Acidic residues" evidence="1">
    <location>
        <begin position="226"/>
        <end position="236"/>
    </location>
</feature>
<feature type="region of interest" description="Disordered" evidence="1">
    <location>
        <begin position="221"/>
        <end position="240"/>
    </location>
</feature>
<proteinExistence type="predicted"/>